<keyword evidence="1" id="KW-0472">Membrane</keyword>
<evidence type="ECO:0000256" key="1">
    <source>
        <dbReference type="SAM" id="Phobius"/>
    </source>
</evidence>
<dbReference type="AlphaFoldDB" id="A0A813IKS8"/>
<feature type="non-terminal residue" evidence="3">
    <location>
        <position position="1"/>
    </location>
</feature>
<feature type="transmembrane region" description="Helical" evidence="1">
    <location>
        <begin position="632"/>
        <end position="658"/>
    </location>
</feature>
<dbReference type="SUPFAM" id="SSF56801">
    <property type="entry name" value="Acetyl-CoA synthetase-like"/>
    <property type="match status" value="1"/>
</dbReference>
<accession>A0A813IKS8</accession>
<comment type="caution">
    <text evidence="3">The sequence shown here is derived from an EMBL/GenBank/DDBJ whole genome shotgun (WGS) entry which is preliminary data.</text>
</comment>
<dbReference type="Gene3D" id="3.30.559.10">
    <property type="entry name" value="Chloramphenicol acetyltransferase-like domain"/>
    <property type="match status" value="1"/>
</dbReference>
<evidence type="ECO:0000259" key="2">
    <source>
        <dbReference type="Pfam" id="PF00501"/>
    </source>
</evidence>
<sequence length="1030" mass="110497">MSEPSPLLGLHGILDLHAATHPESLAAVDAGGAWTYRELRDASASIAALLCSQGCSSTATAPQWTVHPLAPRPVAIAMPRGRLWYALCCACWRLGIPVAAASDDMPDKAAERERGARIARELKPLLAIVAGDPQDAFPGLPSDCRVLSVEYFQAAVDAGVSGRCQGCAEFVAAASAVSPESPLLYCYTGGTTKHSKCAVITHAMALWEMAYYPVVLQGSMSRADRVLQYTSAYWGASAFGQLDMALAFGSCAVFVPTEPGAQGLALAVEEYEISVLGIVPSLLRAMYPGGPRSKPACLKVVLTWGEKLQVKISRPWQELCTVIELLIATEYWLALHSDCTTWLDPADGQEKHVLRALPGLDMLLVGEDGTPVPASAEGSEGELLIAGSTISPGYIDAAGQVGSGPESLAAECWVQGQRYWRTHDRLKWLAGGGLVYCGRAGTLAKRGGAWIDLEALEASVAAVEGVAAAAVVWSSDGVVDTFLVLEDPYWISWDFTLGQVLDKARRASGAGSRLHVHSDLPLHAATGKVERRRLQAMLEGVTAREAAHKASLASVQRRVLQSYLAWYPLVLVLVASPGLLFHALQPEFHAVGLLAALALRLFLLPYLWAAFCYASILPKGHRYDRHLGQADLLLFSAAVLPARFLCTALLGCCAVITWARHHDWGVSGSLLALSLAGLVTVLLGPQPPMMTQLLWCVGCCAVLGALPGHARLDRGFLLGLPASFYIVLPKWLGDDWLWRLRYGGSWAQWLRQKVAGILVLAKRPEWDASWDWKDNGRAAALLKDSSSNVRASHTHKGLSLTVDFWEDVRPIRRAGSIQQILAASTSCEDPAAPAAEEDPLASALAALVKRAGGNSSSLSTLDSLQAIVLAELIRKDLGLCVSVADVLRSADVTDLAARLASAPGTGGDKDLFGLGAPDASGAYRVFALQFPRHPVDWCLRYTGPGHVDVGALQRAVDRVVARHSALRTVETPDEPLREAMDKAAAVWQLWAACFGTETRLWRLLSRVLGAALFASWPRTVLRSSEAARLQ</sequence>
<keyword evidence="1" id="KW-0812">Transmembrane</keyword>
<dbReference type="InterPro" id="IPR000873">
    <property type="entry name" value="AMP-dep_synth/lig_dom"/>
</dbReference>
<dbReference type="Gene3D" id="3.40.50.12780">
    <property type="entry name" value="N-terminal domain of ligase-like"/>
    <property type="match status" value="1"/>
</dbReference>
<protein>
    <recommendedName>
        <fullName evidence="2">AMP-dependent synthetase/ligase domain-containing protein</fullName>
    </recommendedName>
</protein>
<dbReference type="InterPro" id="IPR023213">
    <property type="entry name" value="CAT-like_dom_sf"/>
</dbReference>
<evidence type="ECO:0000313" key="4">
    <source>
        <dbReference type="Proteomes" id="UP000626109"/>
    </source>
</evidence>
<dbReference type="SUPFAM" id="SSF52777">
    <property type="entry name" value="CoA-dependent acyltransferases"/>
    <property type="match status" value="1"/>
</dbReference>
<gene>
    <name evidence="3" type="ORF">PGLA2088_LOCUS11400</name>
</gene>
<dbReference type="Proteomes" id="UP000626109">
    <property type="component" value="Unassembled WGS sequence"/>
</dbReference>
<dbReference type="PANTHER" id="PTHR43767">
    <property type="entry name" value="LONG-CHAIN-FATTY-ACID--COA LIGASE"/>
    <property type="match status" value="1"/>
</dbReference>
<organism evidence="3 4">
    <name type="scientific">Polarella glacialis</name>
    <name type="common">Dinoflagellate</name>
    <dbReference type="NCBI Taxonomy" id="89957"/>
    <lineage>
        <taxon>Eukaryota</taxon>
        <taxon>Sar</taxon>
        <taxon>Alveolata</taxon>
        <taxon>Dinophyceae</taxon>
        <taxon>Suessiales</taxon>
        <taxon>Suessiaceae</taxon>
        <taxon>Polarella</taxon>
    </lineage>
</organism>
<feature type="transmembrane region" description="Helical" evidence="1">
    <location>
        <begin position="590"/>
        <end position="611"/>
    </location>
</feature>
<feature type="transmembrane region" description="Helical" evidence="1">
    <location>
        <begin position="564"/>
        <end position="584"/>
    </location>
</feature>
<dbReference type="PANTHER" id="PTHR43767:SF10">
    <property type="entry name" value="SURFACTIN SYNTHASE SUBUNIT 1"/>
    <property type="match status" value="1"/>
</dbReference>
<evidence type="ECO:0000313" key="3">
    <source>
        <dbReference type="EMBL" id="CAE8655089.1"/>
    </source>
</evidence>
<dbReference type="InterPro" id="IPR050237">
    <property type="entry name" value="ATP-dep_AMP-bd_enzyme"/>
</dbReference>
<reference evidence="3" key="1">
    <citation type="submission" date="2021-02" db="EMBL/GenBank/DDBJ databases">
        <authorList>
            <person name="Dougan E. K."/>
            <person name="Rhodes N."/>
            <person name="Thang M."/>
            <person name="Chan C."/>
        </authorList>
    </citation>
    <scope>NUCLEOTIDE SEQUENCE</scope>
</reference>
<name>A0A813IKS8_POLGL</name>
<keyword evidence="1" id="KW-1133">Transmembrane helix</keyword>
<feature type="transmembrane region" description="Helical" evidence="1">
    <location>
        <begin position="664"/>
        <end position="684"/>
    </location>
</feature>
<feature type="domain" description="AMP-dependent synthetase/ligase" evidence="2">
    <location>
        <begin position="17"/>
        <end position="394"/>
    </location>
</feature>
<dbReference type="Pfam" id="PF00501">
    <property type="entry name" value="AMP-binding"/>
    <property type="match status" value="1"/>
</dbReference>
<dbReference type="EMBL" id="CAJNNW010013148">
    <property type="protein sequence ID" value="CAE8655089.1"/>
    <property type="molecule type" value="Genomic_DNA"/>
</dbReference>
<proteinExistence type="predicted"/>
<dbReference type="InterPro" id="IPR042099">
    <property type="entry name" value="ANL_N_sf"/>
</dbReference>